<keyword evidence="7 11" id="KW-0648">Protein biosynthesis</keyword>
<evidence type="ECO:0000256" key="2">
    <source>
        <dbReference type="ARBA" id="ARBA00005594"/>
    </source>
</evidence>
<evidence type="ECO:0000256" key="5">
    <source>
        <dbReference type="ARBA" id="ARBA00022741"/>
    </source>
</evidence>
<dbReference type="GO" id="GO:0005524">
    <property type="term" value="F:ATP binding"/>
    <property type="evidence" value="ECO:0007669"/>
    <property type="project" value="UniProtKB-KW"/>
</dbReference>
<dbReference type="AlphaFoldDB" id="A0A6J1R7S1"/>
<dbReference type="InterPro" id="IPR013155">
    <property type="entry name" value="M/V/L/I-tRNA-synth_anticd-bd"/>
</dbReference>
<evidence type="ECO:0000256" key="8">
    <source>
        <dbReference type="ARBA" id="ARBA00023146"/>
    </source>
</evidence>
<feature type="domain" description="Aminoacyl-tRNA synthetase class Ia" evidence="12">
    <location>
        <begin position="414"/>
        <end position="575"/>
    </location>
</feature>
<comment type="subcellular location">
    <subcellularLocation>
        <location evidence="1">Mitochondrion</location>
    </subcellularLocation>
</comment>
<sequence length="879" mass="101938">MQGLPCSVRVMSRWKIRRLLNHFFHQSFSLSTADTSPTSSICSSEMKKAIEKCWSDKVNLHKPSVNNAKDKFYILSMFPYPSGALHMGHVRVYTISDTVARFYRLKGKNVIHPMGWDAFGLPAENAAIEREIDPAVWTNENIETMRNQLKMLNYSFDWDREFATCDADYYKWTQELFLKLYDKGLAYQKEAYVNWDPVDRTVLAEEQIDANQRSWRSGAVVEKKLLKQWFIRTTAFAKSLLEGLDDPTLKEWKDIIKMQKHWIGGDCNGINIDFKLVSKIPEFPETLNIWIDMPEFVEYAKYVAISPQSILHRKEHTYEIDVGIKGLNAKIMNPFSGEELPIFITDKVVYPPWRDTRLGIPSASMDDMKFSELVGIPFSRHSIRSYEQQQQKISEVFQKAREWGIGGYPVSSRLQDWLISRQRYWGTPIPVIHCTNCGAQPVPRDQLPVTLPKMTHSGSNKRLSIHDMKDWLQTKCPKCGGKATREADTMDTFVDSSWYFLRFIDPKNTKEMFSVEKVKETFPVDLYIGGKEHAVLHLYFARFMSHFLHSEGLLPCREPFRQLLVQGVVMGKTYQVLSTGKYVPENEVNVKGDQYETKSGELVSMRWEKMSKSKHNGVDPLNLLDKYGIDTTRLLILADVAPTSTRNWSENTITGINNWQNRLWTLVKRFKAERDKISPKELESKPTDPKYVKDDAYMFDSRNYFLKNVTFNIVESQQLSVAISRMQGLTNSLRKVSIECLGKSREFERALAVQIIMLAPFAPHFASELWAIFRSAKHHLIDNTEVDFNKDLFGQKWPDIDMGYNLVMNVYVNKREFLKMKIPRCKLEEMTADTALEYVILDPYYQKYAYNKNVVTVNFQSGKGCDASLYITMEKQKED</sequence>
<dbReference type="FunFam" id="3.40.50.620:FF:000060">
    <property type="entry name" value="Leucine--tRNA ligase"/>
    <property type="match status" value="1"/>
</dbReference>
<dbReference type="InterPro" id="IPR009080">
    <property type="entry name" value="tRNAsynth_Ia_anticodon-bd"/>
</dbReference>
<comment type="similarity">
    <text evidence="2 11">Belongs to the class-I aminoacyl-tRNA synthetase family.</text>
</comment>
<proteinExistence type="inferred from homology"/>
<gene>
    <name evidence="15" type="primary">LOC112466947</name>
</gene>
<accession>A0A6J1R7S1</accession>
<dbReference type="Gene3D" id="1.10.730.10">
    <property type="entry name" value="Isoleucyl-tRNA Synthetase, Domain 1"/>
    <property type="match status" value="2"/>
</dbReference>
<dbReference type="CDD" id="cd00812">
    <property type="entry name" value="LeuRS_core"/>
    <property type="match status" value="1"/>
</dbReference>
<dbReference type="GeneID" id="112466947"/>
<dbReference type="PANTHER" id="PTHR43740">
    <property type="entry name" value="LEUCYL-TRNA SYNTHETASE"/>
    <property type="match status" value="1"/>
</dbReference>
<dbReference type="PROSITE" id="PS00178">
    <property type="entry name" value="AA_TRNA_LIGASE_I"/>
    <property type="match status" value="1"/>
</dbReference>
<evidence type="ECO:0000256" key="9">
    <source>
        <dbReference type="ARBA" id="ARBA00030520"/>
    </source>
</evidence>
<evidence type="ECO:0000313" key="15">
    <source>
        <dbReference type="RefSeq" id="XP_024891084.1"/>
    </source>
</evidence>
<name>A0A6J1R7S1_9HYME</name>
<dbReference type="InterPro" id="IPR001412">
    <property type="entry name" value="aa-tRNA-synth_I_CS"/>
</dbReference>
<evidence type="ECO:0000256" key="11">
    <source>
        <dbReference type="RuleBase" id="RU363035"/>
    </source>
</evidence>
<dbReference type="InterPro" id="IPR002302">
    <property type="entry name" value="Leu-tRNA-ligase"/>
</dbReference>
<keyword evidence="14" id="KW-1185">Reference proteome</keyword>
<dbReference type="RefSeq" id="XP_024891084.1">
    <property type="nucleotide sequence ID" value="XM_025035316.1"/>
</dbReference>
<evidence type="ECO:0000256" key="10">
    <source>
        <dbReference type="ARBA" id="ARBA00047469"/>
    </source>
</evidence>
<dbReference type="FunFam" id="3.40.50.620:FF:000100">
    <property type="entry name" value="probable leucine--tRNA ligase, mitochondrial"/>
    <property type="match status" value="1"/>
</dbReference>
<dbReference type="EC" id="6.1.1.4" evidence="3"/>
<evidence type="ECO:0000256" key="6">
    <source>
        <dbReference type="ARBA" id="ARBA00022840"/>
    </source>
</evidence>
<organism evidence="14 15">
    <name type="scientific">Temnothorax curvispinosus</name>
    <dbReference type="NCBI Taxonomy" id="300111"/>
    <lineage>
        <taxon>Eukaryota</taxon>
        <taxon>Metazoa</taxon>
        <taxon>Ecdysozoa</taxon>
        <taxon>Arthropoda</taxon>
        <taxon>Hexapoda</taxon>
        <taxon>Insecta</taxon>
        <taxon>Pterygota</taxon>
        <taxon>Neoptera</taxon>
        <taxon>Endopterygota</taxon>
        <taxon>Hymenoptera</taxon>
        <taxon>Apocrita</taxon>
        <taxon>Aculeata</taxon>
        <taxon>Formicoidea</taxon>
        <taxon>Formicidae</taxon>
        <taxon>Myrmicinae</taxon>
        <taxon>Temnothorax</taxon>
    </lineage>
</organism>
<keyword evidence="5 11" id="KW-0547">Nucleotide-binding</keyword>
<keyword evidence="6 11" id="KW-0067">ATP-binding</keyword>
<evidence type="ECO:0000256" key="4">
    <source>
        <dbReference type="ARBA" id="ARBA00022598"/>
    </source>
</evidence>
<feature type="domain" description="Methionyl/Valyl/Leucyl/Isoleucyl-tRNA synthetase anticodon-binding" evidence="13">
    <location>
        <begin position="697"/>
        <end position="801"/>
    </location>
</feature>
<dbReference type="GO" id="GO:0005739">
    <property type="term" value="C:mitochondrion"/>
    <property type="evidence" value="ECO:0007669"/>
    <property type="project" value="UniProtKB-SubCell"/>
</dbReference>
<dbReference type="GO" id="GO:0032543">
    <property type="term" value="P:mitochondrial translation"/>
    <property type="evidence" value="ECO:0007669"/>
    <property type="project" value="TreeGrafter"/>
</dbReference>
<evidence type="ECO:0000259" key="12">
    <source>
        <dbReference type="Pfam" id="PF00133"/>
    </source>
</evidence>
<dbReference type="InterPro" id="IPR014729">
    <property type="entry name" value="Rossmann-like_a/b/a_fold"/>
</dbReference>
<keyword evidence="8 11" id="KW-0030">Aminoacyl-tRNA synthetase</keyword>
<dbReference type="Pfam" id="PF08264">
    <property type="entry name" value="Anticodon_1"/>
    <property type="match status" value="1"/>
</dbReference>
<dbReference type="SUPFAM" id="SSF52374">
    <property type="entry name" value="Nucleotidylyl transferase"/>
    <property type="match status" value="1"/>
</dbReference>
<dbReference type="PANTHER" id="PTHR43740:SF2">
    <property type="entry name" value="LEUCINE--TRNA LIGASE, MITOCHONDRIAL"/>
    <property type="match status" value="1"/>
</dbReference>
<dbReference type="FunFam" id="1.10.730.10:FF:000002">
    <property type="entry name" value="Leucine--tRNA ligase"/>
    <property type="match status" value="1"/>
</dbReference>
<dbReference type="Gene3D" id="3.40.50.620">
    <property type="entry name" value="HUPs"/>
    <property type="match status" value="2"/>
</dbReference>
<evidence type="ECO:0000313" key="14">
    <source>
        <dbReference type="Proteomes" id="UP000504618"/>
    </source>
</evidence>
<dbReference type="InterPro" id="IPR002300">
    <property type="entry name" value="aa-tRNA-synth_Ia"/>
</dbReference>
<protein>
    <recommendedName>
        <fullName evidence="3">leucine--tRNA ligase</fullName>
        <ecNumber evidence="3">6.1.1.4</ecNumber>
    </recommendedName>
    <alternativeName>
        <fullName evidence="9">Leucyl-tRNA synthetase</fullName>
    </alternativeName>
</protein>
<dbReference type="GO" id="GO:0004823">
    <property type="term" value="F:leucine-tRNA ligase activity"/>
    <property type="evidence" value="ECO:0007669"/>
    <property type="project" value="UniProtKB-EC"/>
</dbReference>
<dbReference type="Proteomes" id="UP000504618">
    <property type="component" value="Unplaced"/>
</dbReference>
<reference evidence="15" key="1">
    <citation type="submission" date="2025-08" db="UniProtKB">
        <authorList>
            <consortium name="RefSeq"/>
        </authorList>
    </citation>
    <scope>IDENTIFICATION</scope>
    <source>
        <tissue evidence="15">Whole body</tissue>
    </source>
</reference>
<feature type="domain" description="Aminoacyl-tRNA synthetase class Ia" evidence="12">
    <location>
        <begin position="52"/>
        <end position="246"/>
    </location>
</feature>
<evidence type="ECO:0000256" key="7">
    <source>
        <dbReference type="ARBA" id="ARBA00022917"/>
    </source>
</evidence>
<dbReference type="PRINTS" id="PR00985">
    <property type="entry name" value="TRNASYNTHLEU"/>
</dbReference>
<dbReference type="OrthoDB" id="15954at2759"/>
<dbReference type="Pfam" id="PF00133">
    <property type="entry name" value="tRNA-synt_1"/>
    <property type="match status" value="2"/>
</dbReference>
<evidence type="ECO:0000256" key="3">
    <source>
        <dbReference type="ARBA" id="ARBA00013164"/>
    </source>
</evidence>
<evidence type="ECO:0000259" key="13">
    <source>
        <dbReference type="Pfam" id="PF08264"/>
    </source>
</evidence>
<comment type="catalytic activity">
    <reaction evidence="10">
        <text>tRNA(Leu) + L-leucine + ATP = L-leucyl-tRNA(Leu) + AMP + diphosphate</text>
        <dbReference type="Rhea" id="RHEA:11688"/>
        <dbReference type="Rhea" id="RHEA-COMP:9613"/>
        <dbReference type="Rhea" id="RHEA-COMP:9622"/>
        <dbReference type="ChEBI" id="CHEBI:30616"/>
        <dbReference type="ChEBI" id="CHEBI:33019"/>
        <dbReference type="ChEBI" id="CHEBI:57427"/>
        <dbReference type="ChEBI" id="CHEBI:78442"/>
        <dbReference type="ChEBI" id="CHEBI:78494"/>
        <dbReference type="ChEBI" id="CHEBI:456215"/>
        <dbReference type="EC" id="6.1.1.4"/>
    </reaction>
</comment>
<dbReference type="CTD" id="38581"/>
<evidence type="ECO:0000256" key="1">
    <source>
        <dbReference type="ARBA" id="ARBA00004173"/>
    </source>
</evidence>
<dbReference type="GO" id="GO:0006429">
    <property type="term" value="P:leucyl-tRNA aminoacylation"/>
    <property type="evidence" value="ECO:0007669"/>
    <property type="project" value="InterPro"/>
</dbReference>
<keyword evidence="4 11" id="KW-0436">Ligase</keyword>
<dbReference type="SUPFAM" id="SSF47323">
    <property type="entry name" value="Anticodon-binding domain of a subclass of class I aminoacyl-tRNA synthetases"/>
    <property type="match status" value="1"/>
</dbReference>